<evidence type="ECO:0000313" key="1">
    <source>
        <dbReference type="EMBL" id="KAG9333441.1"/>
    </source>
</evidence>
<reference evidence="1" key="1">
    <citation type="thesis" date="2021" institute="BYU ScholarsArchive" country="Provo, UT, USA">
        <title>Applications of and Algorithms for Genome Assembly and Genomic Analyses with an Emphasis on Marine Teleosts.</title>
        <authorList>
            <person name="Pickett B.D."/>
        </authorList>
    </citation>
    <scope>NUCLEOTIDE SEQUENCE</scope>
    <source>
        <strain evidence="1">HI-2016</strain>
    </source>
</reference>
<accession>A0A8T2N4K1</accession>
<evidence type="ECO:0000313" key="2">
    <source>
        <dbReference type="Proteomes" id="UP000824540"/>
    </source>
</evidence>
<dbReference type="OrthoDB" id="10029904at2759"/>
<gene>
    <name evidence="1" type="ORF">JZ751_011602</name>
</gene>
<comment type="caution">
    <text evidence="1">The sequence shown here is derived from an EMBL/GenBank/DDBJ whole genome shotgun (WGS) entry which is preliminary data.</text>
</comment>
<protein>
    <submittedName>
        <fullName evidence="1">Uncharacterized protein</fullName>
    </submittedName>
</protein>
<name>A0A8T2N4K1_9TELE</name>
<proteinExistence type="predicted"/>
<dbReference type="EMBL" id="JAFBMS010000199">
    <property type="protein sequence ID" value="KAG9333441.1"/>
    <property type="molecule type" value="Genomic_DNA"/>
</dbReference>
<sequence length="65" mass="7164">MFVFVQEKFPQLEAALHRGRDYTPSMISLSGSLASLPSCKSLTNLKYNEYLVNISKEASPALSPS</sequence>
<dbReference type="AlphaFoldDB" id="A0A8T2N4K1"/>
<dbReference type="Proteomes" id="UP000824540">
    <property type="component" value="Unassembled WGS sequence"/>
</dbReference>
<keyword evidence="2" id="KW-1185">Reference proteome</keyword>
<organism evidence="1 2">
    <name type="scientific">Albula glossodonta</name>
    <name type="common">roundjaw bonefish</name>
    <dbReference type="NCBI Taxonomy" id="121402"/>
    <lineage>
        <taxon>Eukaryota</taxon>
        <taxon>Metazoa</taxon>
        <taxon>Chordata</taxon>
        <taxon>Craniata</taxon>
        <taxon>Vertebrata</taxon>
        <taxon>Euteleostomi</taxon>
        <taxon>Actinopterygii</taxon>
        <taxon>Neopterygii</taxon>
        <taxon>Teleostei</taxon>
        <taxon>Albuliformes</taxon>
        <taxon>Albulidae</taxon>
        <taxon>Albula</taxon>
    </lineage>
</organism>